<feature type="compositionally biased region" description="Basic and acidic residues" evidence="1">
    <location>
        <begin position="303"/>
        <end position="313"/>
    </location>
</feature>
<evidence type="ECO:0000313" key="3">
    <source>
        <dbReference type="Proteomes" id="UP001189429"/>
    </source>
</evidence>
<feature type="compositionally biased region" description="Acidic residues" evidence="1">
    <location>
        <begin position="314"/>
        <end position="330"/>
    </location>
</feature>
<keyword evidence="3" id="KW-1185">Reference proteome</keyword>
<sequence>MATHEAAGETAAQGKATMDRALADDDGDGFSEVCRGTSGLMPKSKGPMAKFCVHVATCKDTSFVVTACGCQSSAENPIRVGKLSEWKSIPWLYGDEKSPEGKSCTLCYNTFTQGGFLEEFGSIQKMLDKAPNDVSIMLQFKAARLELIKRINNGEVELRLRGAKKEDRKKNLLAARQRSIEMHQSAGTVNRSKFRVMTVQRYKDTHNDRTPEDDGLDTCMQYHKGKLEEVVLLATMAEGEWEMDIEDRMETIKKEVIDDGKNVIRDGQIESKFEAKARRTQAALDVKASTEQLLTAEALEEAAAAREEEHKHDDDEESRDSALDTEDSDDFLAGVLNKNRKTAKATKDAPSSAAKTASGRTKEESQVQDVVVDVDAYLDRNGLRDILGQFEESMNQISEDAVLNAYVLKEKDISDACKKAASSINDSQKSMTKLFWKIEKRSGKPEEATKILTTHRETISDTVKYFQTSSGGKKLVDTLDVEKVAQLTRVFEDGRAPPPACQIAFYVSRGLHLAVKQNLSELKTWIQTGLDKVENFPEEDKWSLIMMLIERLIAFMLDGVSGKSESKDRAALEYTKDFIKSLLEIPAGDLFGPGFENHASDLTDIQGMFDFAERPDMAKEQEQGLVRLHTCTTSKEYVGFFRAVGSHGNFERISKCINDSVAEAAGGTSFRAKMTAAMCLIEKQRSYSRPEDALTQKDAEKLSSCISDLVEEMADSRDERQAAQLDRVFKLTAEHGQDAVKGRLARVEKYAQEVSSKDSCDELRGGAMETACSFISGFKRSVESGKVHVLHKECKALTWKVVESTLELSKNAIEVRQAIKELGLVATLMEKMHAAITYRFADGKTEQDVDIQALAARLKDCRDAVMKLADGNRTSAEKAVGVIMATCGIEKIAKEKSDSLGANLTESIVVLLKHVRASKGLDALASSAADACSSVMKTTHLMWQLSACIDGDQVAVRNRISTATSLAQCASKHDVFSLIAALPAAGVPTKKAMLDLSDKGAREFKENLERLLGRDSSPGLASLADEASELNGDLVKEGVGVLGDALDKLNDKIDAYAKFNSENALRVAKELEDKYLTNKEDDLHGEFLKSFDKNALKALTPEHARVCGQTDNTVQLLTDLGLKLLPVDLQKSQDIIARLSAMSIKWALFSLLQKEDDAPGTQIDKIKKLVDDNFTEEFKKYFDDAVFQGAVELANTADKTGSDKKSTEAKLDSTSKIGTDEGESKADGKPPSKKRKKKGVGA</sequence>
<protein>
    <submittedName>
        <fullName evidence="2">Uncharacterized protein</fullName>
    </submittedName>
</protein>
<evidence type="ECO:0000313" key="2">
    <source>
        <dbReference type="EMBL" id="CAK0845776.1"/>
    </source>
</evidence>
<accession>A0ABN9TIJ5</accession>
<organism evidence="2 3">
    <name type="scientific">Prorocentrum cordatum</name>
    <dbReference type="NCBI Taxonomy" id="2364126"/>
    <lineage>
        <taxon>Eukaryota</taxon>
        <taxon>Sar</taxon>
        <taxon>Alveolata</taxon>
        <taxon>Dinophyceae</taxon>
        <taxon>Prorocentrales</taxon>
        <taxon>Prorocentraceae</taxon>
        <taxon>Prorocentrum</taxon>
    </lineage>
</organism>
<evidence type="ECO:0000256" key="1">
    <source>
        <dbReference type="SAM" id="MobiDB-lite"/>
    </source>
</evidence>
<dbReference type="Proteomes" id="UP001189429">
    <property type="component" value="Unassembled WGS sequence"/>
</dbReference>
<gene>
    <name evidence="2" type="ORF">PCOR1329_LOCUS39465</name>
</gene>
<comment type="caution">
    <text evidence="2">The sequence shown here is derived from an EMBL/GenBank/DDBJ whole genome shotgun (WGS) entry which is preliminary data.</text>
</comment>
<feature type="compositionally biased region" description="Basic and acidic residues" evidence="1">
    <location>
        <begin position="1200"/>
        <end position="1230"/>
    </location>
</feature>
<feature type="compositionally biased region" description="Basic residues" evidence="1">
    <location>
        <begin position="1231"/>
        <end position="1242"/>
    </location>
</feature>
<name>A0ABN9TIJ5_9DINO</name>
<feature type="region of interest" description="Disordered" evidence="1">
    <location>
        <begin position="1197"/>
        <end position="1242"/>
    </location>
</feature>
<reference evidence="2" key="1">
    <citation type="submission" date="2023-10" db="EMBL/GenBank/DDBJ databases">
        <authorList>
            <person name="Chen Y."/>
            <person name="Shah S."/>
            <person name="Dougan E. K."/>
            <person name="Thang M."/>
            <person name="Chan C."/>
        </authorList>
    </citation>
    <scope>NUCLEOTIDE SEQUENCE [LARGE SCALE GENOMIC DNA]</scope>
</reference>
<feature type="region of interest" description="Disordered" evidence="1">
    <location>
        <begin position="302"/>
        <end position="366"/>
    </location>
</feature>
<dbReference type="EMBL" id="CAUYUJ010014765">
    <property type="protein sequence ID" value="CAK0845776.1"/>
    <property type="molecule type" value="Genomic_DNA"/>
</dbReference>
<proteinExistence type="predicted"/>